<proteinExistence type="predicted"/>
<accession>A0AAI9GF08</accession>
<organism evidence="1">
    <name type="scientific">Providencia stuartii</name>
    <dbReference type="NCBI Taxonomy" id="588"/>
    <lineage>
        <taxon>Bacteria</taxon>
        <taxon>Pseudomonadati</taxon>
        <taxon>Pseudomonadota</taxon>
        <taxon>Gammaproteobacteria</taxon>
        <taxon>Enterobacterales</taxon>
        <taxon>Morganellaceae</taxon>
        <taxon>Providencia</taxon>
    </lineage>
</organism>
<sequence>MENKVMQELLTSLGDNLLTDIQLDDFKYDLESLSLTLSKPDESFTLSFEWVDSFRVTGEGDLLKMQEHFDGQMTTGLYKVENSSYLKWFHEQSENIHDDIIEHYLIVTIDDVIEVITSAEPSIQTLLRN</sequence>
<name>A0AAI9GF08_PROST</name>
<protein>
    <submittedName>
        <fullName evidence="1">Uncharacterized protein</fullName>
    </submittedName>
</protein>
<evidence type="ECO:0000313" key="1">
    <source>
        <dbReference type="EMBL" id="EMJ5133222.1"/>
    </source>
</evidence>
<dbReference type="AlphaFoldDB" id="A0AAI9GF08"/>
<gene>
    <name evidence="1" type="ORF">RG298_000901</name>
</gene>
<dbReference type="EMBL" id="ABMABF030000002">
    <property type="protein sequence ID" value="EMJ5133222.1"/>
    <property type="molecule type" value="Genomic_DNA"/>
</dbReference>
<comment type="caution">
    <text evidence="1">The sequence shown here is derived from an EMBL/GenBank/DDBJ whole genome shotgun (WGS) entry which is preliminary data.</text>
</comment>
<reference evidence="1" key="1">
    <citation type="submission" date="2024-02" db="EMBL/GenBank/DDBJ databases">
        <authorList>
            <consortium name="Clinical and Environmental Microbiology Branch: Whole genome sequencing antimicrobial resistance pathogens in the healthcare setting"/>
        </authorList>
    </citation>
    <scope>NUCLEOTIDE SEQUENCE</scope>
    <source>
        <strain evidence="1">2021GO-0154</strain>
    </source>
</reference>